<reference evidence="4" key="1">
    <citation type="submission" date="2022-10" db="EMBL/GenBank/DDBJ databases">
        <title>Tapping the CABI collections for fungal endophytes: first genome assemblies for Collariella, Neodidymelliopsis, Ascochyta clinopodiicola, Didymella pomorum, Didymosphaeria variabile, Neocosmospora piperis and Neocucurbitaria cava.</title>
        <authorList>
            <person name="Hill R."/>
        </authorList>
    </citation>
    <scope>NUCLEOTIDE SEQUENCE</scope>
    <source>
        <strain evidence="4">IMI 355082</strain>
    </source>
</reference>
<keyword evidence="1" id="KW-0540">Nuclease</keyword>
<dbReference type="EMBL" id="JAPEVB010000002">
    <property type="protein sequence ID" value="KAJ4393446.1"/>
    <property type="molecule type" value="Genomic_DNA"/>
</dbReference>
<name>A0A9W9CYE6_9PEZI</name>
<protein>
    <submittedName>
        <fullName evidence="4">Uncharacterized protein</fullName>
    </submittedName>
</protein>
<evidence type="ECO:0000313" key="4">
    <source>
        <dbReference type="EMBL" id="KAJ4393446.1"/>
    </source>
</evidence>
<dbReference type="Pfam" id="PF00545">
    <property type="entry name" value="Ribonuclease"/>
    <property type="match status" value="1"/>
</dbReference>
<accession>A0A9W9CYE6</accession>
<keyword evidence="2" id="KW-0378">Hydrolase</keyword>
<dbReference type="InterPro" id="IPR016191">
    <property type="entry name" value="Ribonuclease/ribotoxin"/>
</dbReference>
<dbReference type="OrthoDB" id="5425539at2759"/>
<sequence>MKSFAIFALLASAASASVISPRAITGPTKDYECDAGDAVNKFTKAYITRVIAAAAKDKANKDVTAANIETLMTLPECQISQRTKKANDFCQPKDFANHPDSTTGLRLNFPNCPTGPWLEFPLMSDGRTIFSGSKPPGEKNPARVVFQYTDATTAKFCGAVTHSTLTDRGQFISCNSV</sequence>
<evidence type="ECO:0000313" key="5">
    <source>
        <dbReference type="Proteomes" id="UP001140453"/>
    </source>
</evidence>
<feature type="chain" id="PRO_5040862077" evidence="3">
    <location>
        <begin position="17"/>
        <end position="177"/>
    </location>
</feature>
<dbReference type="GO" id="GO:0016787">
    <property type="term" value="F:hydrolase activity"/>
    <property type="evidence" value="ECO:0007669"/>
    <property type="project" value="UniProtKB-KW"/>
</dbReference>
<feature type="signal peptide" evidence="3">
    <location>
        <begin position="1"/>
        <end position="16"/>
    </location>
</feature>
<dbReference type="Gene3D" id="3.10.450.30">
    <property type="entry name" value="Microbial ribonucleases"/>
    <property type="match status" value="1"/>
</dbReference>
<dbReference type="Proteomes" id="UP001140453">
    <property type="component" value="Unassembled WGS sequence"/>
</dbReference>
<keyword evidence="3" id="KW-0732">Signal</keyword>
<dbReference type="GO" id="GO:0003723">
    <property type="term" value="F:RNA binding"/>
    <property type="evidence" value="ECO:0007669"/>
    <property type="project" value="InterPro"/>
</dbReference>
<organism evidence="4 5">
    <name type="scientific">Gnomoniopsis smithogilvyi</name>
    <dbReference type="NCBI Taxonomy" id="1191159"/>
    <lineage>
        <taxon>Eukaryota</taxon>
        <taxon>Fungi</taxon>
        <taxon>Dikarya</taxon>
        <taxon>Ascomycota</taxon>
        <taxon>Pezizomycotina</taxon>
        <taxon>Sordariomycetes</taxon>
        <taxon>Sordariomycetidae</taxon>
        <taxon>Diaporthales</taxon>
        <taxon>Gnomoniaceae</taxon>
        <taxon>Gnomoniopsis</taxon>
    </lineage>
</organism>
<evidence type="ECO:0000256" key="3">
    <source>
        <dbReference type="SAM" id="SignalP"/>
    </source>
</evidence>
<proteinExistence type="predicted"/>
<evidence type="ECO:0000256" key="2">
    <source>
        <dbReference type="ARBA" id="ARBA00022801"/>
    </source>
</evidence>
<dbReference type="SUPFAM" id="SSF53933">
    <property type="entry name" value="Microbial ribonucleases"/>
    <property type="match status" value="1"/>
</dbReference>
<dbReference type="AlphaFoldDB" id="A0A9W9CYE6"/>
<dbReference type="GO" id="GO:0004521">
    <property type="term" value="F:RNA endonuclease activity"/>
    <property type="evidence" value="ECO:0007669"/>
    <property type="project" value="InterPro"/>
</dbReference>
<comment type="caution">
    <text evidence="4">The sequence shown here is derived from an EMBL/GenBank/DDBJ whole genome shotgun (WGS) entry which is preliminary data.</text>
</comment>
<keyword evidence="5" id="KW-1185">Reference proteome</keyword>
<evidence type="ECO:0000256" key="1">
    <source>
        <dbReference type="ARBA" id="ARBA00022722"/>
    </source>
</evidence>
<gene>
    <name evidence="4" type="ORF">N0V93_002656</name>
</gene>
<dbReference type="InterPro" id="IPR000026">
    <property type="entry name" value="N1-like"/>
</dbReference>